<evidence type="ECO:0000313" key="7">
    <source>
        <dbReference type="Proteomes" id="UP000694923"/>
    </source>
</evidence>
<evidence type="ECO:0000313" key="8">
    <source>
        <dbReference type="RefSeq" id="XP_008577406.1"/>
    </source>
</evidence>
<evidence type="ECO:0000256" key="6">
    <source>
        <dbReference type="SAM" id="MobiDB-lite"/>
    </source>
</evidence>
<gene>
    <name evidence="8" type="primary">METRN</name>
</gene>
<dbReference type="PANTHER" id="PTHR28593:SF2">
    <property type="entry name" value="METEORIN"/>
    <property type="match status" value="1"/>
</dbReference>
<evidence type="ECO:0000256" key="1">
    <source>
        <dbReference type="ARBA" id="ARBA00004613"/>
    </source>
</evidence>
<evidence type="ECO:0000256" key="3">
    <source>
        <dbReference type="ARBA" id="ARBA00022525"/>
    </source>
</evidence>
<reference evidence="8" key="1">
    <citation type="submission" date="2025-08" db="UniProtKB">
        <authorList>
            <consortium name="RefSeq"/>
        </authorList>
    </citation>
    <scope>IDENTIFICATION</scope>
</reference>
<name>A0ABM0R9W5_GALVR</name>
<comment type="subcellular location">
    <subcellularLocation>
        <location evidence="1">Secreted</location>
    </subcellularLocation>
</comment>
<evidence type="ECO:0000256" key="4">
    <source>
        <dbReference type="ARBA" id="ARBA00022729"/>
    </source>
</evidence>
<keyword evidence="5" id="KW-1015">Disulfide bond</keyword>
<dbReference type="InterPro" id="IPR051998">
    <property type="entry name" value="Meteorin-like"/>
</dbReference>
<dbReference type="Proteomes" id="UP000694923">
    <property type="component" value="Unplaced"/>
</dbReference>
<dbReference type="GeneID" id="103595721"/>
<organism evidence="7 8">
    <name type="scientific">Galeopterus variegatus</name>
    <name type="common">Malayan flying lemur</name>
    <name type="synonym">Cynocephalus variegatus</name>
    <dbReference type="NCBI Taxonomy" id="482537"/>
    <lineage>
        <taxon>Eukaryota</taxon>
        <taxon>Metazoa</taxon>
        <taxon>Chordata</taxon>
        <taxon>Craniata</taxon>
        <taxon>Vertebrata</taxon>
        <taxon>Euteleostomi</taxon>
        <taxon>Mammalia</taxon>
        <taxon>Eutheria</taxon>
        <taxon>Euarchontoglires</taxon>
        <taxon>Dermoptera</taxon>
        <taxon>Cynocephalidae</taxon>
        <taxon>Galeopterus</taxon>
    </lineage>
</organism>
<feature type="region of interest" description="Disordered" evidence="6">
    <location>
        <begin position="1"/>
        <end position="24"/>
    </location>
</feature>
<evidence type="ECO:0000256" key="5">
    <source>
        <dbReference type="ARBA" id="ARBA00023157"/>
    </source>
</evidence>
<keyword evidence="7" id="KW-1185">Reference proteome</keyword>
<keyword evidence="3" id="KW-0964">Secreted</keyword>
<proteinExistence type="inferred from homology"/>
<protein>
    <submittedName>
        <fullName evidence="8">Meteorin</fullName>
    </submittedName>
</protein>
<dbReference type="PANTHER" id="PTHR28593">
    <property type="entry name" value="METEORIN-LIKE PROTEIN"/>
    <property type="match status" value="1"/>
</dbReference>
<sequence length="239" mass="26149">MWARRQGQLPPSSQGRRPSPYPQVYVDTNPTLLPPLVKRPDQDGRTALHAEAGGRGTGPAGGRCVHWGPGERQALFLQATPHRDISRRVAAFRFELREDSRPELPPQAHELGVDGACRPCSDAEQLLVACTSDFVIRGTIHGVTHDTELQESVITVMATRVLRQTLPLFQVEGSGGQGQASIRTPLRCGVRSGPGTFLFMGWGRFGEAWLSCAPRFQEFSRAYVAAHAAHLHPCEVALD</sequence>
<comment type="similarity">
    <text evidence="2">Belongs to the meteorin family.</text>
</comment>
<evidence type="ECO:0000256" key="2">
    <source>
        <dbReference type="ARBA" id="ARBA00005669"/>
    </source>
</evidence>
<dbReference type="RefSeq" id="XP_008577406.1">
    <property type="nucleotide sequence ID" value="XM_008579184.1"/>
</dbReference>
<keyword evidence="4" id="KW-0732">Signal</keyword>
<accession>A0ABM0R9W5</accession>